<dbReference type="EMBL" id="BRLB01000008">
    <property type="protein sequence ID" value="GKX30208.1"/>
    <property type="molecule type" value="Genomic_DNA"/>
</dbReference>
<sequence length="112" mass="12974">MKQFLYVILIIIFFFNITGCSNNDDDEVDASRPPLVMYNDEIYKTTGNEFDVTDEYEFVDTIKSETKHNEKPTENSTGHLVKKDSSIYIKTNDSDNIYIGNNETIIKFSKLK</sequence>
<dbReference type="Proteomes" id="UP001144256">
    <property type="component" value="Unassembled WGS sequence"/>
</dbReference>
<accession>A0A9W5YFF2</accession>
<keyword evidence="2" id="KW-1185">Reference proteome</keyword>
<comment type="caution">
    <text evidence="1">The sequence shown here is derived from an EMBL/GenBank/DDBJ whole genome shotgun (WGS) entry which is preliminary data.</text>
</comment>
<evidence type="ECO:0000313" key="2">
    <source>
        <dbReference type="Proteomes" id="UP001144256"/>
    </source>
</evidence>
<reference evidence="1" key="1">
    <citation type="submission" date="2022-06" db="EMBL/GenBank/DDBJ databases">
        <title>Vallitalea longa sp. nov., an anaerobic bacterium isolated from marine sediment.</title>
        <authorList>
            <person name="Hirano S."/>
            <person name="Terahara T."/>
            <person name="Mori K."/>
            <person name="Hamada M."/>
            <person name="Matsumoto R."/>
            <person name="Kobayashi T."/>
        </authorList>
    </citation>
    <scope>NUCLEOTIDE SEQUENCE</scope>
    <source>
        <strain evidence="1">SH18-1</strain>
    </source>
</reference>
<evidence type="ECO:0000313" key="1">
    <source>
        <dbReference type="EMBL" id="GKX30208.1"/>
    </source>
</evidence>
<protein>
    <submittedName>
        <fullName evidence="1">Uncharacterized protein</fullName>
    </submittedName>
</protein>
<name>A0A9W5YFF2_9FIRM</name>
<gene>
    <name evidence="1" type="ORF">SH1V18_26880</name>
</gene>
<dbReference type="RefSeq" id="WP_281816198.1">
    <property type="nucleotide sequence ID" value="NZ_BRLB01000008.1"/>
</dbReference>
<proteinExistence type="predicted"/>
<dbReference type="AlphaFoldDB" id="A0A9W5YFF2"/>
<organism evidence="1 2">
    <name type="scientific">Vallitalea longa</name>
    <dbReference type="NCBI Taxonomy" id="2936439"/>
    <lineage>
        <taxon>Bacteria</taxon>
        <taxon>Bacillati</taxon>
        <taxon>Bacillota</taxon>
        <taxon>Clostridia</taxon>
        <taxon>Lachnospirales</taxon>
        <taxon>Vallitaleaceae</taxon>
        <taxon>Vallitalea</taxon>
    </lineage>
</organism>